<evidence type="ECO:0000259" key="1">
    <source>
        <dbReference type="Pfam" id="PF13304"/>
    </source>
</evidence>
<dbReference type="EMBL" id="JACCPJ010000001">
    <property type="protein sequence ID" value="NZD60207.1"/>
    <property type="molecule type" value="Genomic_DNA"/>
</dbReference>
<dbReference type="PANTHER" id="PTHR43581">
    <property type="entry name" value="ATP/GTP PHOSPHATASE"/>
    <property type="match status" value="1"/>
</dbReference>
<dbReference type="InterPro" id="IPR027417">
    <property type="entry name" value="P-loop_NTPase"/>
</dbReference>
<evidence type="ECO:0000313" key="2">
    <source>
        <dbReference type="EMBL" id="NZD60207.1"/>
    </source>
</evidence>
<dbReference type="GO" id="GO:0005524">
    <property type="term" value="F:ATP binding"/>
    <property type="evidence" value="ECO:0007669"/>
    <property type="project" value="InterPro"/>
</dbReference>
<reference evidence="2 3" key="1">
    <citation type="submission" date="2020-07" db="EMBL/GenBank/DDBJ databases">
        <authorList>
            <person name="Sun Q."/>
        </authorList>
    </citation>
    <scope>NUCLEOTIDE SEQUENCE [LARGE SCALE GENOMIC DNA]</scope>
    <source>
        <strain evidence="2 3">WYCCWR 11290</strain>
    </source>
</reference>
<evidence type="ECO:0000313" key="3">
    <source>
        <dbReference type="Proteomes" id="UP000532162"/>
    </source>
</evidence>
<name>A0A7Z0U8Q7_9HYPH</name>
<dbReference type="AlphaFoldDB" id="A0A7Z0U8Q7"/>
<accession>A0A7Z0U8Q7</accession>
<dbReference type="InterPro" id="IPR051396">
    <property type="entry name" value="Bact_Antivir_Def_Nuclease"/>
</dbReference>
<feature type="domain" description="ATPase AAA-type core" evidence="1">
    <location>
        <begin position="244"/>
        <end position="375"/>
    </location>
</feature>
<dbReference type="Pfam" id="PF13304">
    <property type="entry name" value="AAA_21"/>
    <property type="match status" value="1"/>
</dbReference>
<comment type="caution">
    <text evidence="2">The sequence shown here is derived from an EMBL/GenBank/DDBJ whole genome shotgun (WGS) entry which is preliminary data.</text>
</comment>
<proteinExistence type="predicted"/>
<dbReference type="SUPFAM" id="SSF52540">
    <property type="entry name" value="P-loop containing nucleoside triphosphate hydrolases"/>
    <property type="match status" value="1"/>
</dbReference>
<protein>
    <submittedName>
        <fullName evidence="2">AAA family ATPase</fullName>
    </submittedName>
</protein>
<dbReference type="Proteomes" id="UP000532162">
    <property type="component" value="Unassembled WGS sequence"/>
</dbReference>
<dbReference type="GO" id="GO:0016887">
    <property type="term" value="F:ATP hydrolysis activity"/>
    <property type="evidence" value="ECO:0007669"/>
    <property type="project" value="InterPro"/>
</dbReference>
<gene>
    <name evidence="2" type="ORF">HX900_03635</name>
</gene>
<dbReference type="PANTHER" id="PTHR43581:SF3">
    <property type="entry name" value="AAA+ ATPASE DOMAIN-CONTAINING PROTEIN"/>
    <property type="match status" value="1"/>
</dbReference>
<dbReference type="InterPro" id="IPR003959">
    <property type="entry name" value="ATPase_AAA_core"/>
</dbReference>
<dbReference type="Gene3D" id="3.40.50.300">
    <property type="entry name" value="P-loop containing nucleotide triphosphate hydrolases"/>
    <property type="match status" value="2"/>
</dbReference>
<sequence>MTAMRLKSIFISRYKNLKNFDLVFEGDGFIDIFVGRNGSGKSNFLEALIAIFEHLYGFAPDGAGPGFDYKLSYEIDGREVLYSWSEGTLAIDGRARRSLSGVPLPDSILVYYSGQNATVAELVRSYEDMFRARIKSADFGDSPEFVGIGPSYRQLLITILMLQPDDTLARQYLCQKLRISSVDPDIKLILTRPIYAQGSDRRRYDIDDVDGDRFWKPEGITKDFLERLSRCQSPPPRDGRVRSDGYFQEPERYILYLDIEKLRAEFLGLGPADLFQQFNNLKILGMLADVSIVVSQGDNQLADLGQFSDGQFQSVYLFAISELFKDRNCVTLLDEPDAFLHPEWQFDFLKQTHAISEKAAKTNHILMTSHSASTVAAKVASRVRMMEFNGEKIEAVEREKGELIKSLSAGLITFSEQEARLSLDFILANTTGPVLFTEGPSDVLILETAWQKLNPGKTCPVEIVQAFDRSFLRNTIMRMAHPDKNTGRIIFALFDFDEAYQDWKQLGAQVEEDIEKCLTRKKDGREIYSLLLPVPPGLSTRNQVWNAKTGRTFEDESHLPIELLFRDVAGLEKHFEVDPKDRAGWTRFIGDKVKFAEERVPSIEAAHFEVFRPIFDFIESKTN</sequence>
<organism evidence="2 3">
    <name type="scientific">Rhizobium changzhiense</name>
    <dbReference type="NCBI Taxonomy" id="2692317"/>
    <lineage>
        <taxon>Bacteria</taxon>
        <taxon>Pseudomonadati</taxon>
        <taxon>Pseudomonadota</taxon>
        <taxon>Alphaproteobacteria</taxon>
        <taxon>Hyphomicrobiales</taxon>
        <taxon>Rhizobiaceae</taxon>
        <taxon>Rhizobium/Agrobacterium group</taxon>
        <taxon>Rhizobium</taxon>
    </lineage>
</organism>